<dbReference type="SUPFAM" id="SSF82153">
    <property type="entry name" value="FAS1 domain"/>
    <property type="match status" value="1"/>
</dbReference>
<dbReference type="GO" id="GO:0009834">
    <property type="term" value="P:plant-type secondary cell wall biogenesis"/>
    <property type="evidence" value="ECO:0007669"/>
    <property type="project" value="TreeGrafter"/>
</dbReference>
<dbReference type="PANTHER" id="PTHR32077:SF54">
    <property type="entry name" value="FASCICLIN-LIKE ARABINOGALACTAN PROTEIN 13-RELATED"/>
    <property type="match status" value="1"/>
</dbReference>
<proteinExistence type="inferred from homology"/>
<organism evidence="13 14">
    <name type="scientific">Morus notabilis</name>
    <dbReference type="NCBI Taxonomy" id="981085"/>
    <lineage>
        <taxon>Eukaryota</taxon>
        <taxon>Viridiplantae</taxon>
        <taxon>Streptophyta</taxon>
        <taxon>Embryophyta</taxon>
        <taxon>Tracheophyta</taxon>
        <taxon>Spermatophyta</taxon>
        <taxon>Magnoliopsida</taxon>
        <taxon>eudicotyledons</taxon>
        <taxon>Gunneridae</taxon>
        <taxon>Pentapetalae</taxon>
        <taxon>rosids</taxon>
        <taxon>fabids</taxon>
        <taxon>Rosales</taxon>
        <taxon>Moraceae</taxon>
        <taxon>Moreae</taxon>
        <taxon>Morus</taxon>
    </lineage>
</organism>
<dbReference type="SMR" id="W9QUZ8"/>
<name>W9QUZ8_9ROSA</name>
<keyword evidence="3" id="KW-1003">Cell membrane</keyword>
<dbReference type="Gene3D" id="2.30.180.10">
    <property type="entry name" value="FAS1 domain"/>
    <property type="match status" value="1"/>
</dbReference>
<dbReference type="PROSITE" id="PS50213">
    <property type="entry name" value="FAS1"/>
    <property type="match status" value="1"/>
</dbReference>
<evidence type="ECO:0000256" key="6">
    <source>
        <dbReference type="ARBA" id="ARBA00022974"/>
    </source>
</evidence>
<dbReference type="InterPro" id="IPR045003">
    <property type="entry name" value="FLA_A"/>
</dbReference>
<keyword evidence="4" id="KW-0449">Lipoprotein</keyword>
<gene>
    <name evidence="13" type="ORF">L484_010536</name>
</gene>
<dbReference type="AlphaFoldDB" id="W9QUZ8"/>
<evidence type="ECO:0000256" key="1">
    <source>
        <dbReference type="ARBA" id="ARBA00004609"/>
    </source>
</evidence>
<evidence type="ECO:0000256" key="7">
    <source>
        <dbReference type="ARBA" id="ARBA00023136"/>
    </source>
</evidence>
<evidence type="ECO:0000256" key="10">
    <source>
        <dbReference type="SAM" id="MobiDB-lite"/>
    </source>
</evidence>
<evidence type="ECO:0000256" key="8">
    <source>
        <dbReference type="ARBA" id="ARBA00023180"/>
    </source>
</evidence>
<comment type="similarity">
    <text evidence="2">Belongs to the fasciclin-like AGP family.</text>
</comment>
<reference evidence="14" key="1">
    <citation type="submission" date="2013-01" db="EMBL/GenBank/DDBJ databases">
        <title>Draft Genome Sequence of a Mulberry Tree, Morus notabilis C.K. Schneid.</title>
        <authorList>
            <person name="He N."/>
            <person name="Zhao S."/>
        </authorList>
    </citation>
    <scope>NUCLEOTIDE SEQUENCE</scope>
</reference>
<comment type="subcellular location">
    <subcellularLocation>
        <location evidence="1">Cell membrane</location>
        <topology evidence="1">Lipid-anchor</topology>
        <topology evidence="1">GPI-anchor</topology>
    </subcellularLocation>
</comment>
<dbReference type="Pfam" id="PF02469">
    <property type="entry name" value="Fasciclin"/>
    <property type="match status" value="1"/>
</dbReference>
<keyword evidence="4" id="KW-0336">GPI-anchor</keyword>
<comment type="function">
    <text evidence="9">May be a cell surface adhesion protein.</text>
</comment>
<evidence type="ECO:0000256" key="9">
    <source>
        <dbReference type="ARBA" id="ARBA00024686"/>
    </source>
</evidence>
<dbReference type="Proteomes" id="UP000030645">
    <property type="component" value="Unassembled WGS sequence"/>
</dbReference>
<dbReference type="PANTHER" id="PTHR32077">
    <property type="entry name" value="FASCICLIN-LIKE ARABINOGALACTAN PROTEIN"/>
    <property type="match status" value="1"/>
</dbReference>
<protein>
    <recommendedName>
        <fullName evidence="12">FAS1 domain-containing protein</fullName>
    </recommendedName>
</protein>
<accession>W9QUZ8</accession>
<evidence type="ECO:0000259" key="12">
    <source>
        <dbReference type="PROSITE" id="PS50213"/>
    </source>
</evidence>
<feature type="domain" description="FAS1" evidence="12">
    <location>
        <begin position="36"/>
        <end position="175"/>
    </location>
</feature>
<dbReference type="InterPro" id="IPR000782">
    <property type="entry name" value="FAS1_domain"/>
</dbReference>
<dbReference type="OrthoDB" id="286301at2759"/>
<dbReference type="GO" id="GO:0098552">
    <property type="term" value="C:side of membrane"/>
    <property type="evidence" value="ECO:0007669"/>
    <property type="project" value="UniProtKB-KW"/>
</dbReference>
<feature type="chain" id="PRO_5004928098" description="FAS1 domain-containing protein" evidence="11">
    <location>
        <begin position="25"/>
        <end position="243"/>
    </location>
</feature>
<keyword evidence="5 11" id="KW-0732">Signal</keyword>
<dbReference type="STRING" id="981085.W9QUZ8"/>
<keyword evidence="7" id="KW-0472">Membrane</keyword>
<dbReference type="GO" id="GO:0005886">
    <property type="term" value="C:plasma membrane"/>
    <property type="evidence" value="ECO:0007669"/>
    <property type="project" value="UniProtKB-SubCell"/>
</dbReference>
<evidence type="ECO:0000256" key="5">
    <source>
        <dbReference type="ARBA" id="ARBA00022729"/>
    </source>
</evidence>
<dbReference type="EMBL" id="KE344217">
    <property type="protein sequence ID" value="EXB54957.1"/>
    <property type="molecule type" value="Genomic_DNA"/>
</dbReference>
<dbReference type="eggNOG" id="ENOG502R770">
    <property type="taxonomic scope" value="Eukaryota"/>
</dbReference>
<evidence type="ECO:0000313" key="14">
    <source>
        <dbReference type="Proteomes" id="UP000030645"/>
    </source>
</evidence>
<dbReference type="FunFam" id="2.30.180.10:FF:000006">
    <property type="entry name" value="Fasciclin-like arabinogalactan protein 11"/>
    <property type="match status" value="1"/>
</dbReference>
<evidence type="ECO:0000256" key="2">
    <source>
        <dbReference type="ARBA" id="ARBA00007843"/>
    </source>
</evidence>
<evidence type="ECO:0000256" key="4">
    <source>
        <dbReference type="ARBA" id="ARBA00022622"/>
    </source>
</evidence>
<feature type="region of interest" description="Disordered" evidence="10">
    <location>
        <begin position="185"/>
        <end position="222"/>
    </location>
</feature>
<sequence>MASTLSLILLTLTPFLLLSHQTLADDQEAPAPSSGPVNLTAILVKGGQYTTLLRLLSETQVDNQIENQLNSSKEGMTVFAPTDNAFNNLKAGTLNGLSREDQVQLILYHVLPKYYSLENLQTVSNPVRTQSSNDGLNFTGQGHQVNVSTGIVETQVNNALREEFPLAVYQVDAVLLPEGLFGAKAPASAPPPAKSTPADSASDKAKTKAAAPSAKDSTGDSNKRNVGLGLVAGLVLVCMEVLS</sequence>
<dbReference type="KEGG" id="mnt:21393826"/>
<keyword evidence="6" id="KW-0654">Proteoglycan</keyword>
<dbReference type="InterPro" id="IPR036378">
    <property type="entry name" value="FAS1_dom_sf"/>
</dbReference>
<feature type="signal peptide" evidence="11">
    <location>
        <begin position="1"/>
        <end position="24"/>
    </location>
</feature>
<evidence type="ECO:0000256" key="3">
    <source>
        <dbReference type="ARBA" id="ARBA00022475"/>
    </source>
</evidence>
<keyword evidence="14" id="KW-1185">Reference proteome</keyword>
<evidence type="ECO:0000256" key="11">
    <source>
        <dbReference type="SAM" id="SignalP"/>
    </source>
</evidence>
<evidence type="ECO:0000313" key="13">
    <source>
        <dbReference type="EMBL" id="EXB54957.1"/>
    </source>
</evidence>
<dbReference type="SMART" id="SM00554">
    <property type="entry name" value="FAS1"/>
    <property type="match status" value="1"/>
</dbReference>
<keyword evidence="8" id="KW-0325">Glycoprotein</keyword>